<accession>A0A1I7UB00</accession>
<dbReference type="AlphaFoldDB" id="A0A1I7UB00"/>
<feature type="region of interest" description="Disordered" evidence="2">
    <location>
        <begin position="136"/>
        <end position="157"/>
    </location>
</feature>
<dbReference type="STRING" id="1561998.A0A1I7UB00"/>
<organism evidence="4 5">
    <name type="scientific">Caenorhabditis tropicalis</name>
    <dbReference type="NCBI Taxonomy" id="1561998"/>
    <lineage>
        <taxon>Eukaryota</taxon>
        <taxon>Metazoa</taxon>
        <taxon>Ecdysozoa</taxon>
        <taxon>Nematoda</taxon>
        <taxon>Chromadorea</taxon>
        <taxon>Rhabditida</taxon>
        <taxon>Rhabditina</taxon>
        <taxon>Rhabditomorpha</taxon>
        <taxon>Rhabditoidea</taxon>
        <taxon>Rhabditidae</taxon>
        <taxon>Peloderinae</taxon>
        <taxon>Caenorhabditis</taxon>
    </lineage>
</organism>
<feature type="domain" description="SPK" evidence="3">
    <location>
        <begin position="15"/>
        <end position="130"/>
    </location>
</feature>
<keyword evidence="1" id="KW-0175">Coiled coil</keyword>
<dbReference type="InterPro" id="IPR053315">
    <property type="entry name" value="Peptidase_C14A"/>
</dbReference>
<dbReference type="SMART" id="SM00583">
    <property type="entry name" value="SPK"/>
    <property type="match status" value="1"/>
</dbReference>
<name>A0A1I7UB00_9PELO</name>
<feature type="coiled-coil region" evidence="1">
    <location>
        <begin position="454"/>
        <end position="481"/>
    </location>
</feature>
<protein>
    <submittedName>
        <fullName evidence="5">SPK domain-containing protein</fullName>
    </submittedName>
</protein>
<dbReference type="WBParaSite" id="Csp11.Scaffold629.g7513.t1">
    <property type="protein sequence ID" value="Csp11.Scaffold629.g7513.t1"/>
    <property type="gene ID" value="Csp11.Scaffold629.g7513"/>
</dbReference>
<evidence type="ECO:0000259" key="3">
    <source>
        <dbReference type="SMART" id="SM00583"/>
    </source>
</evidence>
<evidence type="ECO:0000313" key="5">
    <source>
        <dbReference type="WBParaSite" id="Csp11.Scaffold629.g7513.t1"/>
    </source>
</evidence>
<evidence type="ECO:0000313" key="4">
    <source>
        <dbReference type="Proteomes" id="UP000095282"/>
    </source>
</evidence>
<dbReference type="PANTHER" id="PTHR23362:SF8">
    <property type="entry name" value="SPK DOMAIN-CONTAINING PROTEIN"/>
    <property type="match status" value="1"/>
</dbReference>
<feature type="compositionally biased region" description="Polar residues" evidence="2">
    <location>
        <begin position="233"/>
        <end position="243"/>
    </location>
</feature>
<feature type="compositionally biased region" description="Polar residues" evidence="2">
    <location>
        <begin position="251"/>
        <end position="263"/>
    </location>
</feature>
<feature type="compositionally biased region" description="Acidic residues" evidence="2">
    <location>
        <begin position="301"/>
        <end position="316"/>
    </location>
</feature>
<feature type="region of interest" description="Disordered" evidence="2">
    <location>
        <begin position="188"/>
        <end position="263"/>
    </location>
</feature>
<feature type="compositionally biased region" description="Acidic residues" evidence="2">
    <location>
        <begin position="323"/>
        <end position="339"/>
    </location>
</feature>
<evidence type="ECO:0000256" key="1">
    <source>
        <dbReference type="SAM" id="Coils"/>
    </source>
</evidence>
<dbReference type="Proteomes" id="UP000095282">
    <property type="component" value="Unplaced"/>
</dbReference>
<keyword evidence="4" id="KW-1185">Reference proteome</keyword>
<reference evidence="5" key="1">
    <citation type="submission" date="2016-11" db="UniProtKB">
        <authorList>
            <consortium name="WormBaseParasite"/>
        </authorList>
    </citation>
    <scope>IDENTIFICATION</scope>
</reference>
<dbReference type="PANTHER" id="PTHR23362">
    <property type="entry name" value="L-PLASTIN-RELATED"/>
    <property type="match status" value="1"/>
</dbReference>
<feature type="compositionally biased region" description="Low complexity" evidence="2">
    <location>
        <begin position="199"/>
        <end position="212"/>
    </location>
</feature>
<sequence>MPSKPRRKTLYLTPKINKMVQVLAKKSKKATAPISDKKMLESFRNVMDNGDKALIEGYNNLKDHIFELEDFDVKCKLQMLFVSGAYIDKKLLKTIRNSANVEVDENHRITKYEMNDVEYSSTHRRVSLKRRKSVVERIESDDSSEDDRESDEEIKKEEKTVDAFVTRRGRVAKKRTFYDATGDKIEKPAKMIKKKNKSKTPTSSKAPKKPVSAEQGSNNSQKNEESVADVVDTTPSSHNSDGDVSNDLAEEQSTSPQHSYQASYQYDPFLFTMKVEPRENTLKIKKSVSFAEDATLIEYYESSDDEKQEQPNEENVQELKDEALEESDENNNEEGEDEEIIDVVGEHDIGEVKNLLSSPAFNPSYKFDNEYEMSLGQKKSVSFSPRITVHPIPSRRMIMDSLTGENRDVQMTPVVPHHDLYDSGSDSEQERADDIFENEADSTLNSTLDPEEKRDELNKELEAIEKELEALDQTMNVEEILSIVQSLLRALDFPAHEGLLLKIDNEIEELHDTEKTVPIKKLEDALNQLYDIEEPTSSTMATISLKEMCLIIKVILITKDSPKFSKIERDVSSRLRQLKVSDKMIPVANIPAALDSVLEGIST</sequence>
<proteinExistence type="predicted"/>
<dbReference type="InterPro" id="IPR006570">
    <property type="entry name" value="SPK_dom"/>
</dbReference>
<feature type="compositionally biased region" description="Acidic residues" evidence="2">
    <location>
        <begin position="141"/>
        <end position="152"/>
    </location>
</feature>
<dbReference type="Pfam" id="PF04435">
    <property type="entry name" value="SPK"/>
    <property type="match status" value="1"/>
</dbReference>
<evidence type="ECO:0000256" key="2">
    <source>
        <dbReference type="SAM" id="MobiDB-lite"/>
    </source>
</evidence>
<feature type="region of interest" description="Disordered" evidence="2">
    <location>
        <begin position="299"/>
        <end position="339"/>
    </location>
</feature>